<dbReference type="Proteomes" id="UP001163324">
    <property type="component" value="Chromosome 9"/>
</dbReference>
<evidence type="ECO:0000313" key="2">
    <source>
        <dbReference type="Proteomes" id="UP001163324"/>
    </source>
</evidence>
<comment type="caution">
    <text evidence="1">The sequence shown here is derived from an EMBL/GenBank/DDBJ whole genome shotgun (WGS) entry which is preliminary data.</text>
</comment>
<protein>
    <submittedName>
        <fullName evidence="1">Uncharacterized protein</fullName>
    </submittedName>
</protein>
<sequence length="512" mass="57139">MTTQLSIIGDDERPSIFIDHGIKLSKIEDNIYGGFTEHMGRCIYGGIYDPGNPLSDENGFRKDVIEAMKELNVPVVRYPGGNFCATYHWIDGVGPREKRPARPELAWIGTETNQFGTDEFLKWCEVVGTEPFFCLNFGTGTLDEALGWVEYCNSDRDSYYANLRRTNGRDRPYGVKYWALGNEVWGPWQVGQMTKEDYAKKAYQWAKALKLLDPSIELILCGETGHSSWDTHVLKECVRFDLHGLGGSTTASLIDMHSIHIYTASNDHLKNATAPKSAERAIEITASLIDLARIENGVPPTVRRQKICFDEWNVWDPVRAPGEQGAEEKYTLSDALAVASWLNVFVRQSRHMGMANIAQSVNVISPLMTTPRGLVRQATWWPLLLFSRYMRGTAVAVSLRSGVYGGETEPAWVRGAIETPWLDVSAALGDDGWLNLAVVNIHAEKDFETEVKGPSGSISELSPQVFRVSGSALDVVNTEEKQEVGIQEIECGKGDLMTFPKHSLTLLRWKAN</sequence>
<evidence type="ECO:0000313" key="1">
    <source>
        <dbReference type="EMBL" id="KAI9896327.1"/>
    </source>
</evidence>
<dbReference type="EMBL" id="CM047948">
    <property type="protein sequence ID" value="KAI9896327.1"/>
    <property type="molecule type" value="Genomic_DNA"/>
</dbReference>
<organism evidence="1 2">
    <name type="scientific">Trichothecium roseum</name>
    <dbReference type="NCBI Taxonomy" id="47278"/>
    <lineage>
        <taxon>Eukaryota</taxon>
        <taxon>Fungi</taxon>
        <taxon>Dikarya</taxon>
        <taxon>Ascomycota</taxon>
        <taxon>Pezizomycotina</taxon>
        <taxon>Sordariomycetes</taxon>
        <taxon>Hypocreomycetidae</taxon>
        <taxon>Hypocreales</taxon>
        <taxon>Hypocreales incertae sedis</taxon>
        <taxon>Trichothecium</taxon>
    </lineage>
</organism>
<gene>
    <name evidence="1" type="ORF">N3K66_008499</name>
</gene>
<proteinExistence type="predicted"/>
<name>A0ACC0USW5_9HYPO</name>
<accession>A0ACC0USW5</accession>
<keyword evidence="2" id="KW-1185">Reference proteome</keyword>
<reference evidence="1" key="1">
    <citation type="submission" date="2022-10" db="EMBL/GenBank/DDBJ databases">
        <title>Complete Genome of Trichothecium roseum strain YXFP-22015, a Plant Pathogen Isolated from Citrus.</title>
        <authorList>
            <person name="Wang Y."/>
            <person name="Zhu L."/>
        </authorList>
    </citation>
    <scope>NUCLEOTIDE SEQUENCE</scope>
    <source>
        <strain evidence="1">YXFP-22015</strain>
    </source>
</reference>